<dbReference type="RefSeq" id="WP_188990830.1">
    <property type="nucleotide sequence ID" value="NZ_BMHP01000001.1"/>
</dbReference>
<accession>A0A916YTC8</accession>
<evidence type="ECO:0008006" key="3">
    <source>
        <dbReference type="Google" id="ProtNLM"/>
    </source>
</evidence>
<comment type="caution">
    <text evidence="1">The sequence shown here is derived from an EMBL/GenBank/DDBJ whole genome shotgun (WGS) entry which is preliminary data.</text>
</comment>
<name>A0A916YTC8_9BACL</name>
<dbReference type="EMBL" id="BMHP01000001">
    <property type="protein sequence ID" value="GGD59379.1"/>
    <property type="molecule type" value="Genomic_DNA"/>
</dbReference>
<dbReference type="PANTHER" id="PTHR43649">
    <property type="entry name" value="ARABINOSE-BINDING PROTEIN-RELATED"/>
    <property type="match status" value="1"/>
</dbReference>
<dbReference type="InterPro" id="IPR050490">
    <property type="entry name" value="Bact_solute-bd_prot1"/>
</dbReference>
<evidence type="ECO:0000313" key="1">
    <source>
        <dbReference type="EMBL" id="GGD59379.1"/>
    </source>
</evidence>
<reference evidence="1" key="2">
    <citation type="submission" date="2020-09" db="EMBL/GenBank/DDBJ databases">
        <authorList>
            <person name="Sun Q."/>
            <person name="Zhou Y."/>
        </authorList>
    </citation>
    <scope>NUCLEOTIDE SEQUENCE</scope>
    <source>
        <strain evidence="1">CGMCC 1.15178</strain>
    </source>
</reference>
<dbReference type="Gene3D" id="3.40.190.10">
    <property type="entry name" value="Periplasmic binding protein-like II"/>
    <property type="match status" value="2"/>
</dbReference>
<proteinExistence type="predicted"/>
<dbReference type="AlphaFoldDB" id="A0A916YTC8"/>
<gene>
    <name evidence="1" type="ORF">GCM10010911_16500</name>
</gene>
<keyword evidence="2" id="KW-1185">Reference proteome</keyword>
<sequence>MVKLRGMTWDHIRGYAPLLAATEKFRESHSGFEIAWDRRSLKDFGDYPIDRLAREYDILLIDHPHVGISSSQNVLVPLDDSIPASYLRDQEENSVGPSHISYRWGDRQWALAVDAAAQVAAYRPDLMNEQDLPRTWQQVLVLAKRMAGATGSRVGWPLGPTDAMCSFLSLCAGIDGPTFFDEGVGIENSVGEAAIDLLFEILPHLHPTSLDSNPIQMYDRMASSEEIHYIPCAFGYTNYARQGFAAKLLRFADIPAISREPRGSLLGGVGIAVSAFSSHVPLAVEFAMFAASENVQRTLYVESGGQPGHADAWWDAKANEMCGGFFQGTLRTMELSYMRPRNKYFPEFQEKAGILLHKALKRRSTGNFDSSAGTVEAMNSLYLQCLSAEKTH</sequence>
<protein>
    <recommendedName>
        <fullName evidence="3">Extracellular solute-binding protein</fullName>
    </recommendedName>
</protein>
<organism evidence="1 2">
    <name type="scientific">Paenibacillus nasutitermitis</name>
    <dbReference type="NCBI Taxonomy" id="1652958"/>
    <lineage>
        <taxon>Bacteria</taxon>
        <taxon>Bacillati</taxon>
        <taxon>Bacillota</taxon>
        <taxon>Bacilli</taxon>
        <taxon>Bacillales</taxon>
        <taxon>Paenibacillaceae</taxon>
        <taxon>Paenibacillus</taxon>
    </lineage>
</organism>
<evidence type="ECO:0000313" key="2">
    <source>
        <dbReference type="Proteomes" id="UP000612456"/>
    </source>
</evidence>
<dbReference type="SUPFAM" id="SSF53850">
    <property type="entry name" value="Periplasmic binding protein-like II"/>
    <property type="match status" value="1"/>
</dbReference>
<dbReference type="Proteomes" id="UP000612456">
    <property type="component" value="Unassembled WGS sequence"/>
</dbReference>
<reference evidence="1" key="1">
    <citation type="journal article" date="2014" name="Int. J. Syst. Evol. Microbiol.">
        <title>Complete genome sequence of Corynebacterium casei LMG S-19264T (=DSM 44701T), isolated from a smear-ripened cheese.</title>
        <authorList>
            <consortium name="US DOE Joint Genome Institute (JGI-PGF)"/>
            <person name="Walter F."/>
            <person name="Albersmeier A."/>
            <person name="Kalinowski J."/>
            <person name="Ruckert C."/>
        </authorList>
    </citation>
    <scope>NUCLEOTIDE SEQUENCE</scope>
    <source>
        <strain evidence="1">CGMCC 1.15178</strain>
    </source>
</reference>
<dbReference type="Pfam" id="PF01547">
    <property type="entry name" value="SBP_bac_1"/>
    <property type="match status" value="1"/>
</dbReference>
<dbReference type="InterPro" id="IPR006059">
    <property type="entry name" value="SBP"/>
</dbReference>